<dbReference type="CDD" id="cd00609">
    <property type="entry name" value="AAT_like"/>
    <property type="match status" value="1"/>
</dbReference>
<keyword evidence="4" id="KW-0808">Transferase</keyword>
<gene>
    <name evidence="7" type="primary">patA</name>
    <name evidence="7" type="ORF">GKIL_0535</name>
</gene>
<dbReference type="InterPro" id="IPR015424">
    <property type="entry name" value="PyrdxlP-dep_Trfase"/>
</dbReference>
<keyword evidence="8" id="KW-1185">Reference proteome</keyword>
<evidence type="ECO:0000256" key="5">
    <source>
        <dbReference type="ARBA" id="ARBA00022898"/>
    </source>
</evidence>
<keyword evidence="3" id="KW-0032">Aminotransferase</keyword>
<protein>
    <submittedName>
        <fullName evidence="7">Transaminase</fullName>
    </submittedName>
</protein>
<evidence type="ECO:0000256" key="3">
    <source>
        <dbReference type="ARBA" id="ARBA00022576"/>
    </source>
</evidence>
<dbReference type="InterPro" id="IPR015421">
    <property type="entry name" value="PyrdxlP-dep_Trfase_major"/>
</dbReference>
<evidence type="ECO:0000313" key="7">
    <source>
        <dbReference type="EMBL" id="AGY56781.1"/>
    </source>
</evidence>
<proteinExistence type="inferred from homology"/>
<dbReference type="PATRIC" id="fig|1183438.3.peg.531"/>
<dbReference type="Proteomes" id="UP000017396">
    <property type="component" value="Chromosome"/>
</dbReference>
<dbReference type="KEGG" id="glj:GKIL_0535"/>
<dbReference type="eggNOG" id="COG0436">
    <property type="taxonomic scope" value="Bacteria"/>
</dbReference>
<evidence type="ECO:0000256" key="2">
    <source>
        <dbReference type="ARBA" id="ARBA00007441"/>
    </source>
</evidence>
<accession>U5QD18</accession>
<dbReference type="HOGENOM" id="CLU_017584_4_0_3"/>
<dbReference type="InterPro" id="IPR051326">
    <property type="entry name" value="Kynurenine-oxoglutarate_AT"/>
</dbReference>
<dbReference type="OrthoDB" id="9813612at2"/>
<dbReference type="PANTHER" id="PTHR43807">
    <property type="entry name" value="FI04487P"/>
    <property type="match status" value="1"/>
</dbReference>
<dbReference type="Gene3D" id="3.90.1150.10">
    <property type="entry name" value="Aspartate Aminotransferase, domain 1"/>
    <property type="match status" value="1"/>
</dbReference>
<dbReference type="Gene3D" id="3.40.640.10">
    <property type="entry name" value="Type I PLP-dependent aspartate aminotransferase-like (Major domain)"/>
    <property type="match status" value="1"/>
</dbReference>
<organism evidence="7 8">
    <name type="scientific">Gloeobacter kilaueensis (strain ATCC BAA-2537 / CCAP 1431/1 / ULC 316 / JS1)</name>
    <dbReference type="NCBI Taxonomy" id="1183438"/>
    <lineage>
        <taxon>Bacteria</taxon>
        <taxon>Bacillati</taxon>
        <taxon>Cyanobacteriota</taxon>
        <taxon>Cyanophyceae</taxon>
        <taxon>Gloeobacterales</taxon>
        <taxon>Gloeobacteraceae</taxon>
        <taxon>Gloeobacter</taxon>
    </lineage>
</organism>
<evidence type="ECO:0000256" key="1">
    <source>
        <dbReference type="ARBA" id="ARBA00001933"/>
    </source>
</evidence>
<dbReference type="FunFam" id="3.40.640.10:FF:000033">
    <property type="entry name" value="Aspartate aminotransferase"/>
    <property type="match status" value="1"/>
</dbReference>
<dbReference type="RefSeq" id="WP_023171812.1">
    <property type="nucleotide sequence ID" value="NC_022600.1"/>
</dbReference>
<dbReference type="AlphaFoldDB" id="U5QD18"/>
<dbReference type="InterPro" id="IPR004839">
    <property type="entry name" value="Aminotransferase_I/II_large"/>
</dbReference>
<dbReference type="PANTHER" id="PTHR43807:SF20">
    <property type="entry name" value="FI04487P"/>
    <property type="match status" value="1"/>
</dbReference>
<dbReference type="SUPFAM" id="SSF53383">
    <property type="entry name" value="PLP-dependent transferases"/>
    <property type="match status" value="1"/>
</dbReference>
<dbReference type="InterPro" id="IPR015422">
    <property type="entry name" value="PyrdxlP-dep_Trfase_small"/>
</dbReference>
<dbReference type="STRING" id="1183438.GKIL_0535"/>
<dbReference type="GO" id="GO:0016212">
    <property type="term" value="F:kynurenine-oxoglutarate transaminase activity"/>
    <property type="evidence" value="ECO:0007669"/>
    <property type="project" value="TreeGrafter"/>
</dbReference>
<comment type="cofactor">
    <cofactor evidence="1">
        <name>pyridoxal 5'-phosphate</name>
        <dbReference type="ChEBI" id="CHEBI:597326"/>
    </cofactor>
</comment>
<reference evidence="7 8" key="1">
    <citation type="journal article" date="2013" name="PLoS ONE">
        <title>Cultivation and Complete Genome Sequencing of Gloeobacter kilaueensis sp. nov., from a Lava Cave in Kilauea Caldera, Hawai'i.</title>
        <authorList>
            <person name="Saw J.H."/>
            <person name="Schatz M."/>
            <person name="Brown M.V."/>
            <person name="Kunkel D.D."/>
            <person name="Foster J.S."/>
            <person name="Shick H."/>
            <person name="Christensen S."/>
            <person name="Hou S."/>
            <person name="Wan X."/>
            <person name="Donachie S.P."/>
        </authorList>
    </citation>
    <scope>NUCLEOTIDE SEQUENCE [LARGE SCALE GENOMIC DNA]</scope>
    <source>
        <strain evidence="8">JS</strain>
    </source>
</reference>
<evidence type="ECO:0000313" key="8">
    <source>
        <dbReference type="Proteomes" id="UP000017396"/>
    </source>
</evidence>
<evidence type="ECO:0000256" key="4">
    <source>
        <dbReference type="ARBA" id="ARBA00022679"/>
    </source>
</evidence>
<comment type="similarity">
    <text evidence="2">Belongs to the class-I pyridoxal-phosphate-dependent aminotransferase family.</text>
</comment>
<dbReference type="GO" id="GO:0005737">
    <property type="term" value="C:cytoplasm"/>
    <property type="evidence" value="ECO:0007669"/>
    <property type="project" value="TreeGrafter"/>
</dbReference>
<dbReference type="EMBL" id="CP003587">
    <property type="protein sequence ID" value="AGY56781.1"/>
    <property type="molecule type" value="Genomic_DNA"/>
</dbReference>
<feature type="domain" description="Aminotransferase class I/classII large" evidence="6">
    <location>
        <begin position="34"/>
        <end position="386"/>
    </location>
</feature>
<name>U5QD18_GLOK1</name>
<dbReference type="GO" id="GO:0030170">
    <property type="term" value="F:pyridoxal phosphate binding"/>
    <property type="evidence" value="ECO:0007669"/>
    <property type="project" value="InterPro"/>
</dbReference>
<evidence type="ECO:0000259" key="6">
    <source>
        <dbReference type="Pfam" id="PF00155"/>
    </source>
</evidence>
<dbReference type="Pfam" id="PF00155">
    <property type="entry name" value="Aminotran_1_2"/>
    <property type="match status" value="1"/>
</dbReference>
<sequence length="392" mass="42602">MISPVKPRLSGRAKAVVPSLIRDASRVCAELGALNLAQGLPDFAAPPFLKEAAQRAIAADHNQYCDPWGLASLREAIAARCARDHSWRVDPDSEVTVCCGATEGINLALMALLDPLDEVLVFAPFYENYRPNLATVEAVPHYLPLAAPDWQLSEAMLEASFAAAHRLRAVIVNNPANPTGKVWSRGELEVIARFCCRHDLYAITDEIYESILYDGAEHLPLATLPGMAERTVTVNGLSKTFCVTGWRLGYVIASEPITDAMRRLHDFLTICAPAPLQYAAVAALAAGDDYYSDLRRLYQAKRDLLVPALERAGFAPVMPAGAYYVWTDAAVLGGKDSRAAARLLAERALIAAVPGDCFLPPGAVNQNLRFCFAKSDRTLELAAERLEKLARG</sequence>
<keyword evidence="5" id="KW-0663">Pyridoxal phosphate</keyword>